<organism evidence="3 4">
    <name type="scientific">Corchorus olitorius</name>
    <dbReference type="NCBI Taxonomy" id="93759"/>
    <lineage>
        <taxon>Eukaryota</taxon>
        <taxon>Viridiplantae</taxon>
        <taxon>Streptophyta</taxon>
        <taxon>Embryophyta</taxon>
        <taxon>Tracheophyta</taxon>
        <taxon>Spermatophyta</taxon>
        <taxon>Magnoliopsida</taxon>
        <taxon>eudicotyledons</taxon>
        <taxon>Gunneridae</taxon>
        <taxon>Pentapetalae</taxon>
        <taxon>rosids</taxon>
        <taxon>malvids</taxon>
        <taxon>Malvales</taxon>
        <taxon>Malvaceae</taxon>
        <taxon>Grewioideae</taxon>
        <taxon>Apeibeae</taxon>
        <taxon>Corchorus</taxon>
    </lineage>
</organism>
<dbReference type="EMBL" id="AWUE01013958">
    <property type="protein sequence ID" value="OMP05498.1"/>
    <property type="molecule type" value="Genomic_DNA"/>
</dbReference>
<protein>
    <recommendedName>
        <fullName evidence="2">hAT-like transposase RNase-H fold domain-containing protein</fullName>
    </recommendedName>
</protein>
<gene>
    <name evidence="3" type="ORF">COLO4_08810</name>
</gene>
<evidence type="ECO:0000256" key="1">
    <source>
        <dbReference type="SAM" id="MobiDB-lite"/>
    </source>
</evidence>
<evidence type="ECO:0000259" key="2">
    <source>
        <dbReference type="Pfam" id="PF14372"/>
    </source>
</evidence>
<keyword evidence="4" id="KW-1185">Reference proteome</keyword>
<dbReference type="AlphaFoldDB" id="A0A1R3KEP4"/>
<feature type="compositionally biased region" description="Low complexity" evidence="1">
    <location>
        <begin position="284"/>
        <end position="299"/>
    </location>
</feature>
<feature type="domain" description="hAT-like transposase RNase-H fold" evidence="2">
    <location>
        <begin position="229"/>
        <end position="276"/>
    </location>
</feature>
<comment type="caution">
    <text evidence="3">The sequence shown here is derived from an EMBL/GenBank/DDBJ whole genome shotgun (WGS) entry which is preliminary data.</text>
</comment>
<dbReference type="GO" id="GO:0003677">
    <property type="term" value="F:DNA binding"/>
    <property type="evidence" value="ECO:0007669"/>
    <property type="project" value="InterPro"/>
</dbReference>
<feature type="region of interest" description="Disordered" evidence="1">
    <location>
        <begin position="284"/>
        <end position="310"/>
    </location>
</feature>
<evidence type="ECO:0000313" key="3">
    <source>
        <dbReference type="EMBL" id="OMP05498.1"/>
    </source>
</evidence>
<reference evidence="4" key="1">
    <citation type="submission" date="2013-09" db="EMBL/GenBank/DDBJ databases">
        <title>Corchorus olitorius genome sequencing.</title>
        <authorList>
            <person name="Alam M."/>
            <person name="Haque M.S."/>
            <person name="Islam M.S."/>
            <person name="Emdad E.M."/>
            <person name="Islam M.M."/>
            <person name="Ahmed B."/>
            <person name="Halim A."/>
            <person name="Hossen Q.M.M."/>
            <person name="Hossain M.Z."/>
            <person name="Ahmed R."/>
            <person name="Khan M.M."/>
            <person name="Islam R."/>
            <person name="Rashid M.M."/>
            <person name="Khan S.A."/>
            <person name="Rahman M.S."/>
            <person name="Alam M."/>
            <person name="Yahiya A.S."/>
            <person name="Khan M.S."/>
            <person name="Azam M.S."/>
            <person name="Haque T."/>
            <person name="Lashkar M.Z.H."/>
            <person name="Akhand A.I."/>
            <person name="Morshed G."/>
            <person name="Roy S."/>
            <person name="Uddin K.S."/>
            <person name="Rabeya T."/>
            <person name="Hossain A.S."/>
            <person name="Chowdhury A."/>
            <person name="Snigdha A.R."/>
            <person name="Mortoza M.S."/>
            <person name="Matin S.A."/>
            <person name="Hoque S.M.E."/>
            <person name="Islam M.K."/>
            <person name="Roy D.K."/>
            <person name="Haider R."/>
            <person name="Moosa M.M."/>
            <person name="Elias S.M."/>
            <person name="Hasan A.M."/>
            <person name="Jahan S."/>
            <person name="Shafiuddin M."/>
            <person name="Mahmood N."/>
            <person name="Shommy N.S."/>
        </authorList>
    </citation>
    <scope>NUCLEOTIDE SEQUENCE [LARGE SCALE GENOMIC DNA]</scope>
    <source>
        <strain evidence="4">cv. O-4</strain>
    </source>
</reference>
<dbReference type="InterPro" id="IPR025525">
    <property type="entry name" value="hAT-like_transposase_RNase-H"/>
</dbReference>
<dbReference type="Proteomes" id="UP000187203">
    <property type="component" value="Unassembled WGS sequence"/>
</dbReference>
<dbReference type="Pfam" id="PF14372">
    <property type="entry name" value="hAT-like_RNase-H"/>
    <property type="match status" value="1"/>
</dbReference>
<accession>A0A1R3KEP4</accession>
<proteinExistence type="predicted"/>
<name>A0A1R3KEP4_9ROSI</name>
<evidence type="ECO:0000313" key="4">
    <source>
        <dbReference type="Proteomes" id="UP000187203"/>
    </source>
</evidence>
<sequence>MEVKEQSFVRPLVDKYNSNYHMVPADPHFESSPMDRPIPKKLTISPRPTTSVQFGNSASRLKNVETDGFARQRAIAFASILDCDLQSVVKIVIREKVVEVTWKEGGGGSCVGSAQNSFHLPEIVRGDCATVDCSFADSNWLKEVVSRKSIIMESENINVTLESTTPITMEQDDDCVEEIPKFEAKQQGGRKKRKKTSKGWKVFQTVDQKTPDGKPQAKCKYCAIVLKYDSKFGTAIAVTLDPRYKLQFVEYSYQTLYGENSEQFSKISATLYGLFNKNVAANASTSTSKSNTSSSASETQIEEPISARSSRLESGRKKFLKNYQSFESAKFGAMMDKSQLDLYLEEKPVKSTDVEELKELTEDIMKLSITKEEVASVQCSFA</sequence>